<dbReference type="EMBL" id="JAIFRP010000483">
    <property type="protein sequence ID" value="KAK2578244.1"/>
    <property type="molecule type" value="Genomic_DNA"/>
</dbReference>
<protein>
    <submittedName>
        <fullName evidence="1">Uncharacterized protein</fullName>
    </submittedName>
</protein>
<evidence type="ECO:0000313" key="2">
    <source>
        <dbReference type="Proteomes" id="UP001258017"/>
    </source>
</evidence>
<dbReference type="Proteomes" id="UP001258017">
    <property type="component" value="Unassembled WGS sequence"/>
</dbReference>
<sequence>MPDGTIYSFNRVKITFKLGAVPTLHKNESNISEVLLENPRIIAEGALVDKKALRTDTKTSESSLERFSITDHQNSPAIVLCYLDYKTFNIKFRVKINANLKIMIVVDIKLRKQLHNRLYKPTISNNTRYEGIKPQLCSEKKKCKSLTNKNETLKQKIHEERLKCAGGKEFVIEKEMYNLPPIQQETVRACFFAAKAKDTKQRRYTVEW</sequence>
<name>A0AAD9REK2_9HYME</name>
<proteinExistence type="predicted"/>
<reference evidence="1" key="2">
    <citation type="journal article" date="2023" name="Commun. Biol.">
        <title>Intrasexual cuticular hydrocarbon dimorphism in a wasp sheds light on hydrocarbon biosynthesis genes in Hymenoptera.</title>
        <authorList>
            <person name="Moris V.C."/>
            <person name="Podsiadlowski L."/>
            <person name="Martin S."/>
            <person name="Oeyen J.P."/>
            <person name="Donath A."/>
            <person name="Petersen M."/>
            <person name="Wilbrandt J."/>
            <person name="Misof B."/>
            <person name="Liedtke D."/>
            <person name="Thamm M."/>
            <person name="Scheiner R."/>
            <person name="Schmitt T."/>
            <person name="Niehuis O."/>
        </authorList>
    </citation>
    <scope>NUCLEOTIDE SEQUENCE</scope>
    <source>
        <strain evidence="1">GBR_01_08_01A</strain>
    </source>
</reference>
<dbReference type="AlphaFoldDB" id="A0AAD9REK2"/>
<evidence type="ECO:0000313" key="1">
    <source>
        <dbReference type="EMBL" id="KAK2578244.1"/>
    </source>
</evidence>
<gene>
    <name evidence="1" type="ORF">KPH14_001392</name>
</gene>
<organism evidence="1 2">
    <name type="scientific">Odynerus spinipes</name>
    <dbReference type="NCBI Taxonomy" id="1348599"/>
    <lineage>
        <taxon>Eukaryota</taxon>
        <taxon>Metazoa</taxon>
        <taxon>Ecdysozoa</taxon>
        <taxon>Arthropoda</taxon>
        <taxon>Hexapoda</taxon>
        <taxon>Insecta</taxon>
        <taxon>Pterygota</taxon>
        <taxon>Neoptera</taxon>
        <taxon>Endopterygota</taxon>
        <taxon>Hymenoptera</taxon>
        <taxon>Apocrita</taxon>
        <taxon>Aculeata</taxon>
        <taxon>Vespoidea</taxon>
        <taxon>Vespidae</taxon>
        <taxon>Eumeninae</taxon>
        <taxon>Odynerus</taxon>
    </lineage>
</organism>
<feature type="non-terminal residue" evidence="1">
    <location>
        <position position="1"/>
    </location>
</feature>
<accession>A0AAD9REK2</accession>
<comment type="caution">
    <text evidence="1">The sequence shown here is derived from an EMBL/GenBank/DDBJ whole genome shotgun (WGS) entry which is preliminary data.</text>
</comment>
<reference evidence="1" key="1">
    <citation type="submission" date="2021-08" db="EMBL/GenBank/DDBJ databases">
        <authorList>
            <person name="Misof B."/>
            <person name="Oliver O."/>
            <person name="Podsiadlowski L."/>
            <person name="Donath A."/>
            <person name="Peters R."/>
            <person name="Mayer C."/>
            <person name="Rust J."/>
            <person name="Gunkel S."/>
            <person name="Lesny P."/>
            <person name="Martin S."/>
            <person name="Oeyen J.P."/>
            <person name="Petersen M."/>
            <person name="Panagiotis P."/>
            <person name="Wilbrandt J."/>
            <person name="Tanja T."/>
        </authorList>
    </citation>
    <scope>NUCLEOTIDE SEQUENCE</scope>
    <source>
        <strain evidence="1">GBR_01_08_01A</strain>
        <tissue evidence="1">Thorax + abdomen</tissue>
    </source>
</reference>
<keyword evidence="2" id="KW-1185">Reference proteome</keyword>